<organism evidence="9 10">
    <name type="scientific">Manihot esculenta</name>
    <name type="common">Cassava</name>
    <name type="synonym">Jatropha manihot</name>
    <dbReference type="NCBI Taxonomy" id="3983"/>
    <lineage>
        <taxon>Eukaryota</taxon>
        <taxon>Viridiplantae</taxon>
        <taxon>Streptophyta</taxon>
        <taxon>Embryophyta</taxon>
        <taxon>Tracheophyta</taxon>
        <taxon>Spermatophyta</taxon>
        <taxon>Magnoliopsida</taxon>
        <taxon>eudicotyledons</taxon>
        <taxon>Gunneridae</taxon>
        <taxon>Pentapetalae</taxon>
        <taxon>rosids</taxon>
        <taxon>fabids</taxon>
        <taxon>Malpighiales</taxon>
        <taxon>Euphorbiaceae</taxon>
        <taxon>Crotonoideae</taxon>
        <taxon>Manihoteae</taxon>
        <taxon>Manihot</taxon>
    </lineage>
</organism>
<dbReference type="InterPro" id="IPR026992">
    <property type="entry name" value="DIOX_N"/>
</dbReference>
<evidence type="ECO:0000313" key="10">
    <source>
        <dbReference type="Proteomes" id="UP000091857"/>
    </source>
</evidence>
<protein>
    <recommendedName>
        <fullName evidence="8">Fe2OG dioxygenase domain-containing protein</fullName>
    </recommendedName>
</protein>
<dbReference type="Gramene" id="Manes.04G120100.1.v8.1">
    <property type="protein sequence ID" value="Manes.04G120100.1.v8.1.CDS"/>
    <property type="gene ID" value="Manes.04G120100.v8.1"/>
</dbReference>
<accession>A0A2C9W1S8</accession>
<dbReference type="SUPFAM" id="SSF51197">
    <property type="entry name" value="Clavaminate synthase-like"/>
    <property type="match status" value="1"/>
</dbReference>
<evidence type="ECO:0000256" key="5">
    <source>
        <dbReference type="ARBA" id="ARBA00023004"/>
    </source>
</evidence>
<reference evidence="10" key="1">
    <citation type="journal article" date="2016" name="Nat. Biotechnol.">
        <title>Sequencing wild and cultivated cassava and related species reveals extensive interspecific hybridization and genetic diversity.</title>
        <authorList>
            <person name="Bredeson J.V."/>
            <person name="Lyons J.B."/>
            <person name="Prochnik S.E."/>
            <person name="Wu G.A."/>
            <person name="Ha C.M."/>
            <person name="Edsinger-Gonzales E."/>
            <person name="Grimwood J."/>
            <person name="Schmutz J."/>
            <person name="Rabbi I.Y."/>
            <person name="Egesi C."/>
            <person name="Nauluvula P."/>
            <person name="Lebot V."/>
            <person name="Ndunguru J."/>
            <person name="Mkamilo G."/>
            <person name="Bart R.S."/>
            <person name="Setter T.L."/>
            <person name="Gleadow R.M."/>
            <person name="Kulakow P."/>
            <person name="Ferguson M.E."/>
            <person name="Rounsley S."/>
            <person name="Rokhsar D.S."/>
        </authorList>
    </citation>
    <scope>NUCLEOTIDE SEQUENCE [LARGE SCALE GENOMIC DNA]</scope>
    <source>
        <strain evidence="10">cv. AM560-2</strain>
    </source>
</reference>
<evidence type="ECO:0000256" key="4">
    <source>
        <dbReference type="ARBA" id="ARBA00023002"/>
    </source>
</evidence>
<evidence type="ECO:0000313" key="9">
    <source>
        <dbReference type="EMBL" id="OAY52895.1"/>
    </source>
</evidence>
<gene>
    <name evidence="9" type="ORF">MANES_04G120100v8</name>
</gene>
<dbReference type="Pfam" id="PF03171">
    <property type="entry name" value="2OG-FeII_Oxy"/>
    <property type="match status" value="1"/>
</dbReference>
<dbReference type="InterPro" id="IPR005123">
    <property type="entry name" value="Oxoglu/Fe-dep_dioxygenase_dom"/>
</dbReference>
<comment type="function">
    <text evidence="6">Probable 2-oxoglutarate-dependent dioxygenase that may be involved in glucosinolates biosynthesis. May play a role in the production of aliphatic glucosinolates.</text>
</comment>
<evidence type="ECO:0000256" key="2">
    <source>
        <dbReference type="ARBA" id="ARBA00022723"/>
    </source>
</evidence>
<dbReference type="EMBL" id="CM004390">
    <property type="protein sequence ID" value="OAY52895.1"/>
    <property type="molecule type" value="Genomic_DNA"/>
</dbReference>
<keyword evidence="4 7" id="KW-0560">Oxidoreductase</keyword>
<dbReference type="InterPro" id="IPR044861">
    <property type="entry name" value="IPNS-like_FE2OG_OXY"/>
</dbReference>
<evidence type="ECO:0000256" key="1">
    <source>
        <dbReference type="ARBA" id="ARBA00008056"/>
    </source>
</evidence>
<keyword evidence="5 7" id="KW-0408">Iron</keyword>
<dbReference type="PROSITE" id="PS51471">
    <property type="entry name" value="FE2OG_OXY"/>
    <property type="match status" value="1"/>
</dbReference>
<dbReference type="InterPro" id="IPR027443">
    <property type="entry name" value="IPNS-like_sf"/>
</dbReference>
<dbReference type="Pfam" id="PF14226">
    <property type="entry name" value="DIOX_N"/>
    <property type="match status" value="1"/>
</dbReference>
<evidence type="ECO:0000259" key="8">
    <source>
        <dbReference type="PROSITE" id="PS51471"/>
    </source>
</evidence>
<name>A0A2C9W1S8_MANES</name>
<comment type="similarity">
    <text evidence="1 7">Belongs to the iron/ascorbate-dependent oxidoreductase family.</text>
</comment>
<proteinExistence type="inferred from homology"/>
<feature type="domain" description="Fe2OG dioxygenase" evidence="8">
    <location>
        <begin position="162"/>
        <end position="263"/>
    </location>
</feature>
<keyword evidence="2 7" id="KW-0479">Metal-binding</keyword>
<dbReference type="FunFam" id="2.60.120.330:FF:000022">
    <property type="entry name" value="Probable 2-oxoglutarate-dependent dioxygenase AOP1.2"/>
    <property type="match status" value="1"/>
</dbReference>
<sequence>MGSATPLRLPVIDFSKEELKPGTEEWESVKSQVRKALEEYGCFEATFNKVPAELRQGIVGAMEELFELPLETKLRNVSKKPFHGYVGQYPQAPLYESMGIDEANVSENVENLTSVLWPQGNPTFSKTVQSYAEQVSELDQIVRRMIVESLGLEKYMDEHMNSTTYLLRVMKYKGPQTTETKLGLHPHTDKNIVTILYQNQIDGLEVKTKDGEWIDVKLSSNSFVVMIGDSLLAWTNGLLYSAYHRVMMTGNEARYSAGLFSIPKAGYTIKAPKELIDEEHPLLFKPFDHVEFLKFYYTEAGQRAESALKTYCGV</sequence>
<dbReference type="Gene3D" id="2.60.120.330">
    <property type="entry name" value="B-lactam Antibiotic, Isopenicillin N Synthase, Chain"/>
    <property type="match status" value="1"/>
</dbReference>
<evidence type="ECO:0000256" key="3">
    <source>
        <dbReference type="ARBA" id="ARBA00022964"/>
    </source>
</evidence>
<dbReference type="AlphaFoldDB" id="A0A2C9W1S8"/>
<evidence type="ECO:0000256" key="6">
    <source>
        <dbReference type="ARBA" id="ARBA00057022"/>
    </source>
</evidence>
<dbReference type="OrthoDB" id="288590at2759"/>
<dbReference type="GO" id="GO:0046872">
    <property type="term" value="F:metal ion binding"/>
    <property type="evidence" value="ECO:0007669"/>
    <property type="project" value="UniProtKB-KW"/>
</dbReference>
<comment type="caution">
    <text evidence="9">The sequence shown here is derived from an EMBL/GenBank/DDBJ whole genome shotgun (WGS) entry which is preliminary data.</text>
</comment>
<dbReference type="InterPro" id="IPR050231">
    <property type="entry name" value="Iron_ascorbate_oxido_reductase"/>
</dbReference>
<evidence type="ECO:0000256" key="7">
    <source>
        <dbReference type="RuleBase" id="RU003682"/>
    </source>
</evidence>
<dbReference type="GO" id="GO:0016706">
    <property type="term" value="F:2-oxoglutarate-dependent dioxygenase activity"/>
    <property type="evidence" value="ECO:0000318"/>
    <property type="project" value="GO_Central"/>
</dbReference>
<dbReference type="OMA" id="PDSFIVM"/>
<keyword evidence="10" id="KW-1185">Reference proteome</keyword>
<dbReference type="PANTHER" id="PTHR47990">
    <property type="entry name" value="2-OXOGLUTARATE (2OG) AND FE(II)-DEPENDENT OXYGENASE SUPERFAMILY PROTEIN-RELATED"/>
    <property type="match status" value="1"/>
</dbReference>
<dbReference type="Proteomes" id="UP000091857">
    <property type="component" value="Chromosome 4"/>
</dbReference>
<keyword evidence="3" id="KW-0223">Dioxygenase</keyword>